<keyword evidence="3" id="KW-1003">Cell membrane</keyword>
<proteinExistence type="predicted"/>
<evidence type="ECO:0000313" key="11">
    <source>
        <dbReference type="Proteomes" id="UP000183529"/>
    </source>
</evidence>
<feature type="transmembrane region" description="Helical" evidence="8">
    <location>
        <begin position="309"/>
        <end position="328"/>
    </location>
</feature>
<evidence type="ECO:0000256" key="7">
    <source>
        <dbReference type="ARBA" id="ARBA00023136"/>
    </source>
</evidence>
<evidence type="ECO:0000256" key="5">
    <source>
        <dbReference type="ARBA" id="ARBA00022692"/>
    </source>
</evidence>
<comment type="subcellular location">
    <subcellularLocation>
        <location evidence="1">Cell membrane</location>
        <topology evidence="1">Multi-pass membrane protein</topology>
    </subcellularLocation>
</comment>
<evidence type="ECO:0000256" key="4">
    <source>
        <dbReference type="ARBA" id="ARBA00022519"/>
    </source>
</evidence>
<protein>
    <submittedName>
        <fullName evidence="9">Monosaccharide ABC transporter membrane protein (CUT2 family)</fullName>
    </submittedName>
    <submittedName>
        <fullName evidence="10">Monosaccharide ABC transporter membrane protein, CUT2 family</fullName>
    </submittedName>
</protein>
<dbReference type="GO" id="GO:0005886">
    <property type="term" value="C:plasma membrane"/>
    <property type="evidence" value="ECO:0007669"/>
    <property type="project" value="UniProtKB-SubCell"/>
</dbReference>
<evidence type="ECO:0000256" key="3">
    <source>
        <dbReference type="ARBA" id="ARBA00022475"/>
    </source>
</evidence>
<feature type="transmembrane region" description="Helical" evidence="8">
    <location>
        <begin position="174"/>
        <end position="195"/>
    </location>
</feature>
<keyword evidence="2" id="KW-0813">Transport</keyword>
<dbReference type="Proteomes" id="UP000183529">
    <property type="component" value="Unassembled WGS sequence"/>
</dbReference>
<accession>A0AAQ1JT02</accession>
<keyword evidence="6 8" id="KW-1133">Transmembrane helix</keyword>
<dbReference type="PANTHER" id="PTHR32196">
    <property type="entry name" value="ABC TRANSPORTER PERMEASE PROTEIN YPHD-RELATED-RELATED"/>
    <property type="match status" value="1"/>
</dbReference>
<sequence>MNPSATTPNTRQRQASNWQHLWQTARRFNTVAILLVLVVAASFISDDFFSAPNLSNITRQVAGVGIMSVGMLLVVLTGGIDLSVGSVAALGSVLSAMLIPEHGLGFALAAALVTGGLCGLVSGVLVAFCRLTPFVVTLAMMTVARGIAMIVSNGSPILVDDAGQALLDFGRHSYLGIPGPTLVMLIVFVAGGVALGRMRAGRVVRAIGSNEEAVRLSGVPVARHILGTYVCSGALASLAGIISTARASVGAPTVGVGDELTVIAAVVIGGASLAGGKGGVLNTLMGVLILGVIGNIMNLASVPGYHQQVVMGAIIVAAVLMQQGAGFWRRWIFR</sequence>
<evidence type="ECO:0000313" key="9">
    <source>
        <dbReference type="EMBL" id="PXX17587.1"/>
    </source>
</evidence>
<evidence type="ECO:0000256" key="6">
    <source>
        <dbReference type="ARBA" id="ARBA00022989"/>
    </source>
</evidence>
<dbReference type="Proteomes" id="UP000247515">
    <property type="component" value="Unassembled WGS sequence"/>
</dbReference>
<feature type="transmembrane region" description="Helical" evidence="8">
    <location>
        <begin position="135"/>
        <end position="154"/>
    </location>
</feature>
<feature type="transmembrane region" description="Helical" evidence="8">
    <location>
        <begin position="279"/>
        <end position="297"/>
    </location>
</feature>
<keyword evidence="4" id="KW-0997">Cell inner membrane</keyword>
<keyword evidence="12" id="KW-1185">Reference proteome</keyword>
<dbReference type="PANTHER" id="PTHR32196:SF21">
    <property type="entry name" value="ABC TRANSPORTER PERMEASE PROTEIN YPHD-RELATED"/>
    <property type="match status" value="1"/>
</dbReference>
<reference evidence="9 12" key="2">
    <citation type="submission" date="2018-05" db="EMBL/GenBank/DDBJ databases">
        <title>Genomic Encyclopedia of Type Strains, Phase IV (KMG-V): Genome sequencing to study the core and pangenomes of soil and plant-associated prokaryotes.</title>
        <authorList>
            <person name="Whitman W."/>
        </authorList>
    </citation>
    <scope>NUCLEOTIDE SEQUENCE [LARGE SCALE GENOMIC DNA]</scope>
    <source>
        <strain evidence="9 12">SIr-6563</strain>
    </source>
</reference>
<comment type="caution">
    <text evidence="10">The sequence shown here is derived from an EMBL/GenBank/DDBJ whole genome shotgun (WGS) entry which is preliminary data.</text>
</comment>
<dbReference type="AlphaFoldDB" id="A0AAQ1JT02"/>
<dbReference type="CDD" id="cd06579">
    <property type="entry name" value="TM_PBP1_transp_AraH_like"/>
    <property type="match status" value="1"/>
</dbReference>
<evidence type="ECO:0000256" key="8">
    <source>
        <dbReference type="SAM" id="Phobius"/>
    </source>
</evidence>
<dbReference type="InterPro" id="IPR001851">
    <property type="entry name" value="ABC_transp_permease"/>
</dbReference>
<dbReference type="GO" id="GO:0022857">
    <property type="term" value="F:transmembrane transporter activity"/>
    <property type="evidence" value="ECO:0007669"/>
    <property type="project" value="InterPro"/>
</dbReference>
<feature type="transmembrane region" description="Helical" evidence="8">
    <location>
        <begin position="28"/>
        <end position="49"/>
    </location>
</feature>
<dbReference type="GeneID" id="61305877"/>
<keyword evidence="7 8" id="KW-0472">Membrane</keyword>
<dbReference type="Pfam" id="PF02653">
    <property type="entry name" value="BPD_transp_2"/>
    <property type="match status" value="1"/>
</dbReference>
<feature type="transmembrane region" description="Helical" evidence="8">
    <location>
        <begin position="61"/>
        <end position="84"/>
    </location>
</feature>
<evidence type="ECO:0000313" key="10">
    <source>
        <dbReference type="EMBL" id="SEJ27720.1"/>
    </source>
</evidence>
<gene>
    <name evidence="9" type="ORF">C7400_106304</name>
    <name evidence="10" type="ORF">SAMN05216550_103429</name>
</gene>
<name>A0AAQ1JT02_9BURK</name>
<feature type="transmembrane region" description="Helical" evidence="8">
    <location>
        <begin position="104"/>
        <end position="128"/>
    </location>
</feature>
<organism evidence="10 11">
    <name type="scientific">Paraburkholderia tropica</name>
    <dbReference type="NCBI Taxonomy" id="92647"/>
    <lineage>
        <taxon>Bacteria</taxon>
        <taxon>Pseudomonadati</taxon>
        <taxon>Pseudomonadota</taxon>
        <taxon>Betaproteobacteria</taxon>
        <taxon>Burkholderiales</taxon>
        <taxon>Burkholderiaceae</taxon>
        <taxon>Paraburkholderia</taxon>
    </lineage>
</organism>
<dbReference type="RefSeq" id="WP_074982152.1">
    <property type="nucleotide sequence ID" value="NZ_CADFGN010000001.1"/>
</dbReference>
<evidence type="ECO:0000313" key="12">
    <source>
        <dbReference type="Proteomes" id="UP000247515"/>
    </source>
</evidence>
<evidence type="ECO:0000256" key="1">
    <source>
        <dbReference type="ARBA" id="ARBA00004651"/>
    </source>
</evidence>
<reference evidence="10 11" key="1">
    <citation type="submission" date="2016-10" db="EMBL/GenBank/DDBJ databases">
        <authorList>
            <person name="Varghese N."/>
            <person name="Submissions S."/>
        </authorList>
    </citation>
    <scope>NUCLEOTIDE SEQUENCE [LARGE SCALE GENOMIC DNA]</scope>
    <source>
        <strain evidence="10 11">LMG 22274</strain>
    </source>
</reference>
<dbReference type="EMBL" id="QJJV01000006">
    <property type="protein sequence ID" value="PXX17587.1"/>
    <property type="molecule type" value="Genomic_DNA"/>
</dbReference>
<evidence type="ECO:0000256" key="2">
    <source>
        <dbReference type="ARBA" id="ARBA00022448"/>
    </source>
</evidence>
<keyword evidence="5 8" id="KW-0812">Transmembrane</keyword>
<dbReference type="EMBL" id="FNZM01000003">
    <property type="protein sequence ID" value="SEJ27720.1"/>
    <property type="molecule type" value="Genomic_DNA"/>
</dbReference>